<comment type="caution">
    <text evidence="1">The sequence shown here is derived from an EMBL/GenBank/DDBJ whole genome shotgun (WGS) entry which is preliminary data.</text>
</comment>
<organism evidence="1 2">
    <name type="scientific">Tropilaelaps mercedesae</name>
    <dbReference type="NCBI Taxonomy" id="418985"/>
    <lineage>
        <taxon>Eukaryota</taxon>
        <taxon>Metazoa</taxon>
        <taxon>Ecdysozoa</taxon>
        <taxon>Arthropoda</taxon>
        <taxon>Chelicerata</taxon>
        <taxon>Arachnida</taxon>
        <taxon>Acari</taxon>
        <taxon>Parasitiformes</taxon>
        <taxon>Mesostigmata</taxon>
        <taxon>Gamasina</taxon>
        <taxon>Dermanyssoidea</taxon>
        <taxon>Laelapidae</taxon>
        <taxon>Tropilaelaps</taxon>
    </lineage>
</organism>
<reference evidence="1 2" key="1">
    <citation type="journal article" date="2017" name="Gigascience">
        <title>Draft genome of the honey bee ectoparasitic mite, Tropilaelaps mercedesae, is shaped by the parasitic life history.</title>
        <authorList>
            <person name="Dong X."/>
            <person name="Armstrong S.D."/>
            <person name="Xia D."/>
            <person name="Makepeace B.L."/>
            <person name="Darby A.C."/>
            <person name="Kadowaki T."/>
        </authorList>
    </citation>
    <scope>NUCLEOTIDE SEQUENCE [LARGE SCALE GENOMIC DNA]</scope>
    <source>
        <strain evidence="1">Wuxi-XJTLU</strain>
    </source>
</reference>
<keyword evidence="2" id="KW-1185">Reference proteome</keyword>
<dbReference type="AlphaFoldDB" id="A0A1V9XGD2"/>
<dbReference type="Proteomes" id="UP000192247">
    <property type="component" value="Unassembled WGS sequence"/>
</dbReference>
<sequence length="65" mass="7252">MWNCLILHSKYREPTLAYLASGDSANGRDLNRTLQVSKSGEGALQVKSALLFIETTFHCNNIQLL</sequence>
<dbReference type="EMBL" id="MNPL01011454">
    <property type="protein sequence ID" value="OQR72594.1"/>
    <property type="molecule type" value="Genomic_DNA"/>
</dbReference>
<gene>
    <name evidence="1" type="ORF">BIW11_10285</name>
</gene>
<proteinExistence type="predicted"/>
<name>A0A1V9XGD2_9ACAR</name>
<dbReference type="InParanoid" id="A0A1V9XGD2"/>
<accession>A0A1V9XGD2</accession>
<evidence type="ECO:0000313" key="1">
    <source>
        <dbReference type="EMBL" id="OQR72594.1"/>
    </source>
</evidence>
<protein>
    <submittedName>
        <fullName evidence="1">Uncharacterized protein</fullName>
    </submittedName>
</protein>
<evidence type="ECO:0000313" key="2">
    <source>
        <dbReference type="Proteomes" id="UP000192247"/>
    </source>
</evidence>